<comment type="caution">
    <text evidence="1">The sequence shown here is derived from an EMBL/GenBank/DDBJ whole genome shotgun (WGS) entry which is preliminary data.</text>
</comment>
<dbReference type="SUPFAM" id="SSF82784">
    <property type="entry name" value="OsmC-like"/>
    <property type="match status" value="1"/>
</dbReference>
<dbReference type="Pfam" id="PF02566">
    <property type="entry name" value="OsmC"/>
    <property type="match status" value="1"/>
</dbReference>
<dbReference type="Gene3D" id="3.30.300.20">
    <property type="match status" value="1"/>
</dbReference>
<dbReference type="RefSeq" id="WP_110986840.1">
    <property type="nucleotide sequence ID" value="NZ_CAWNWM010000009.1"/>
</dbReference>
<dbReference type="OrthoDB" id="9795405at2"/>
<dbReference type="InterPro" id="IPR036102">
    <property type="entry name" value="OsmC/Ohrsf"/>
</dbReference>
<dbReference type="Proteomes" id="UP000248857">
    <property type="component" value="Unassembled WGS sequence"/>
</dbReference>
<keyword evidence="2" id="KW-1185">Reference proteome</keyword>
<evidence type="ECO:0008006" key="3">
    <source>
        <dbReference type="Google" id="ProtNLM"/>
    </source>
</evidence>
<dbReference type="PANTHER" id="PTHR42830">
    <property type="entry name" value="OSMOTICALLY INDUCIBLE FAMILY PROTEIN"/>
    <property type="match status" value="1"/>
</dbReference>
<name>A0A2W1JM68_9CYAN</name>
<evidence type="ECO:0000313" key="2">
    <source>
        <dbReference type="Proteomes" id="UP000248857"/>
    </source>
</evidence>
<gene>
    <name evidence="1" type="ORF">C1752_03390</name>
</gene>
<protein>
    <recommendedName>
        <fullName evidence="3">Peroxiredoxin</fullName>
    </recommendedName>
</protein>
<dbReference type="InterPro" id="IPR052707">
    <property type="entry name" value="OsmC_Ohr_Peroxiredoxin"/>
</dbReference>
<reference evidence="1 2" key="1">
    <citation type="journal article" date="2018" name="Sci. Rep.">
        <title>A novel species of the marine cyanobacterium Acaryochloris with a unique pigment content and lifestyle.</title>
        <authorList>
            <person name="Partensky F."/>
            <person name="Six C."/>
            <person name="Ratin M."/>
            <person name="Garczarek L."/>
            <person name="Vaulot D."/>
            <person name="Probert I."/>
            <person name="Calteau A."/>
            <person name="Gourvil P."/>
            <person name="Marie D."/>
            <person name="Grebert T."/>
            <person name="Bouchier C."/>
            <person name="Le Panse S."/>
            <person name="Gachenot M."/>
            <person name="Rodriguez F."/>
            <person name="Garrido J.L."/>
        </authorList>
    </citation>
    <scope>NUCLEOTIDE SEQUENCE [LARGE SCALE GENOMIC DNA]</scope>
    <source>
        <strain evidence="1 2">RCC1774</strain>
    </source>
</reference>
<dbReference type="InterPro" id="IPR003718">
    <property type="entry name" value="OsmC/Ohr_fam"/>
</dbReference>
<dbReference type="EMBL" id="PQWO01000009">
    <property type="protein sequence ID" value="PZD72555.1"/>
    <property type="molecule type" value="Genomic_DNA"/>
</dbReference>
<dbReference type="PANTHER" id="PTHR42830:SF2">
    <property type="entry name" value="OSMC_OHR FAMILY PROTEIN"/>
    <property type="match status" value="1"/>
</dbReference>
<proteinExistence type="predicted"/>
<evidence type="ECO:0000313" key="1">
    <source>
        <dbReference type="EMBL" id="PZD72555.1"/>
    </source>
</evidence>
<dbReference type="AlphaFoldDB" id="A0A2W1JM68"/>
<accession>A0A2W1JM68</accession>
<organism evidence="1 2">
    <name type="scientific">Acaryochloris thomasi RCC1774</name>
    <dbReference type="NCBI Taxonomy" id="1764569"/>
    <lineage>
        <taxon>Bacteria</taxon>
        <taxon>Bacillati</taxon>
        <taxon>Cyanobacteriota</taxon>
        <taxon>Cyanophyceae</taxon>
        <taxon>Acaryochloridales</taxon>
        <taxon>Acaryochloridaceae</taxon>
        <taxon>Acaryochloris</taxon>
        <taxon>Acaryochloris thomasi</taxon>
    </lineage>
</organism>
<sequence>MEASDTSHSYRVGVQWTGNLGTGTRTYTGYERAHVVQVQGKPPLLGSSDPQFRGDGSRYNPEELLVASLASCHMLWYLHLCAEASIVVTDYCDDAVGKMIVQKNSSGCFAEVRLFPQVTVEQSANALLADQLHDRAHQLCFIANSVNFPVHIQAATIQKQSEVI</sequence>
<dbReference type="InterPro" id="IPR015946">
    <property type="entry name" value="KH_dom-like_a/b"/>
</dbReference>